<evidence type="ECO:0000256" key="2">
    <source>
        <dbReference type="ARBA" id="ARBA00022679"/>
    </source>
</evidence>
<dbReference type="Pfam" id="PF02522">
    <property type="entry name" value="Antibiotic_NAT"/>
    <property type="match status" value="1"/>
</dbReference>
<protein>
    <recommendedName>
        <fullName evidence="4">Aminoglycoside N(3)-acetyltransferase</fullName>
        <ecNumber evidence="4">2.3.1.-</ecNumber>
    </recommendedName>
</protein>
<sequence length="269" mass="28812">MRASHYGMPPAPFQTRQSIAAALRALGVPRGGVLLVHSSLSAFGWVSGGSVAVVQALLDVLGPDGTLVVPSFTTPNREPSRWDPPPPESWWQEIRDSLPGFDPAITPSSGVGVITEQVRTWPGAIRSAHPQTSFAALGPRAAELMADHRPDCHYGEDSPLAKLERAGARTLLLGVGFARATAFHLAEYRIPGAAPRTYGCAVLDPDGGRRWIEYQDVSLDDGDFARLGADFERAAGHVISKGFAGLAPCRLFPITDAAAYAEKWLAEHR</sequence>
<accession>A0A919LYI4</accession>
<dbReference type="GO" id="GO:0046677">
    <property type="term" value="P:response to antibiotic"/>
    <property type="evidence" value="ECO:0007669"/>
    <property type="project" value="UniProtKB-KW"/>
</dbReference>
<dbReference type="SUPFAM" id="SSF110710">
    <property type="entry name" value="TTHA0583/YokD-like"/>
    <property type="match status" value="1"/>
</dbReference>
<organism evidence="5 6">
    <name type="scientific">Actinoplanes cyaneus</name>
    <dbReference type="NCBI Taxonomy" id="52696"/>
    <lineage>
        <taxon>Bacteria</taxon>
        <taxon>Bacillati</taxon>
        <taxon>Actinomycetota</taxon>
        <taxon>Actinomycetes</taxon>
        <taxon>Micromonosporales</taxon>
        <taxon>Micromonosporaceae</taxon>
        <taxon>Actinoplanes</taxon>
    </lineage>
</organism>
<dbReference type="Proteomes" id="UP000619479">
    <property type="component" value="Unassembled WGS sequence"/>
</dbReference>
<comment type="similarity">
    <text evidence="1 4">Belongs to the antibiotic N-acetyltransferase family.</text>
</comment>
<evidence type="ECO:0000256" key="4">
    <source>
        <dbReference type="RuleBase" id="RU365031"/>
    </source>
</evidence>
<dbReference type="EC" id="2.3.1.-" evidence="4"/>
<keyword evidence="3 4" id="KW-0012">Acyltransferase</keyword>
<dbReference type="PANTHER" id="PTHR11104">
    <property type="entry name" value="AMINOGLYCOSIDE N3-ACETYLTRANSFERASE"/>
    <property type="match status" value="1"/>
</dbReference>
<evidence type="ECO:0000256" key="3">
    <source>
        <dbReference type="ARBA" id="ARBA00023315"/>
    </source>
</evidence>
<keyword evidence="6" id="KW-1185">Reference proteome</keyword>
<evidence type="ECO:0000256" key="1">
    <source>
        <dbReference type="ARBA" id="ARBA00006383"/>
    </source>
</evidence>
<evidence type="ECO:0000313" key="6">
    <source>
        <dbReference type="Proteomes" id="UP000619479"/>
    </source>
</evidence>
<dbReference type="EMBL" id="BOMH01000007">
    <property type="protein sequence ID" value="GID63035.1"/>
    <property type="molecule type" value="Genomic_DNA"/>
</dbReference>
<dbReference type="AlphaFoldDB" id="A0A919LYI4"/>
<evidence type="ECO:0000313" key="5">
    <source>
        <dbReference type="EMBL" id="GID63035.1"/>
    </source>
</evidence>
<keyword evidence="2 4" id="KW-0808">Transferase</keyword>
<dbReference type="GO" id="GO:0046353">
    <property type="term" value="F:aminoglycoside 3-N-acetyltransferase activity"/>
    <property type="evidence" value="ECO:0007669"/>
    <property type="project" value="UniProtKB-EC"/>
</dbReference>
<keyword evidence="4" id="KW-0046">Antibiotic resistance</keyword>
<gene>
    <name evidence="5" type="ORF">Acy02nite_09160</name>
</gene>
<comment type="caution">
    <text evidence="5">The sequence shown here is derived from an EMBL/GenBank/DDBJ whole genome shotgun (WGS) entry which is preliminary data.</text>
</comment>
<proteinExistence type="inferred from homology"/>
<name>A0A919LYI4_9ACTN</name>
<dbReference type="InterPro" id="IPR028345">
    <property type="entry name" value="Antibiotic_NAT-like"/>
</dbReference>
<dbReference type="InterPro" id="IPR003679">
    <property type="entry name" value="Amioglycoside_AcTrfase"/>
</dbReference>
<comment type="catalytic activity">
    <reaction evidence="4">
        <text>a 2-deoxystreptamine antibiotic + acetyl-CoA = an N(3)-acetyl-2-deoxystreptamine antibiotic + CoA + H(+)</text>
        <dbReference type="Rhea" id="RHEA:12665"/>
        <dbReference type="ChEBI" id="CHEBI:15378"/>
        <dbReference type="ChEBI" id="CHEBI:57287"/>
        <dbReference type="ChEBI" id="CHEBI:57288"/>
        <dbReference type="ChEBI" id="CHEBI:57921"/>
        <dbReference type="ChEBI" id="CHEBI:77452"/>
        <dbReference type="EC" id="2.3.1.81"/>
    </reaction>
</comment>
<reference evidence="5" key="1">
    <citation type="submission" date="2021-01" db="EMBL/GenBank/DDBJ databases">
        <title>Whole genome shotgun sequence of Actinoplanes cyaneus NBRC 14990.</title>
        <authorList>
            <person name="Komaki H."/>
            <person name="Tamura T."/>
        </authorList>
    </citation>
    <scope>NUCLEOTIDE SEQUENCE</scope>
    <source>
        <strain evidence="5">NBRC 14990</strain>
    </source>
</reference>
<dbReference type="PANTHER" id="PTHR11104:SF0">
    <property type="entry name" value="SPBETA PROPHAGE-DERIVED AMINOGLYCOSIDE N(3')-ACETYLTRANSFERASE-LIKE PROTEIN YOKD"/>
    <property type="match status" value="1"/>
</dbReference>